<dbReference type="InterPro" id="IPR008557">
    <property type="entry name" value="PhoX"/>
</dbReference>
<dbReference type="AlphaFoldDB" id="A0A418VV92"/>
<dbReference type="RefSeq" id="WP_119831166.1">
    <property type="nucleotide sequence ID" value="NZ_QYUL01000002.1"/>
</dbReference>
<dbReference type="Pfam" id="PF05787">
    <property type="entry name" value="PhoX"/>
    <property type="match status" value="1"/>
</dbReference>
<proteinExistence type="predicted"/>
<evidence type="ECO:0000313" key="2">
    <source>
        <dbReference type="Proteomes" id="UP000283458"/>
    </source>
</evidence>
<protein>
    <submittedName>
        <fullName evidence="1">PhoX family phosphatase</fullName>
    </submittedName>
</protein>
<name>A0A418VV92_9PROT</name>
<keyword evidence="2" id="KW-1185">Reference proteome</keyword>
<dbReference type="PANTHER" id="PTHR35399">
    <property type="entry name" value="SLR8030 PROTEIN"/>
    <property type="match status" value="1"/>
</dbReference>
<accession>A0A418VV92</accession>
<sequence>MTSHDTPQALPQDADTDAYDQASLAARGVDESLTFARIAERHLERRSLLKGLALAGAAASVPATLTGFSGEAKAAPAALTFESLGVTKADTVTVPPGYKSQVVIQWGDPLFAGMAPFDLNAQTPAEQARRFGFNNDMVALFPLPYGAQPKLGGRFSHPSYLMAVNHEYATGVGQFADYPIPVSRDATLAPRTLPTRNHVETQMESVGVSVVEINMINGNWVPNVNSAYNRRVTATTLMDVTGPARGDTLLQTPADPTGVLIKGTFANCAGGLTPWGTYLTCEENWDGYFNNRSAVTDATLKTLHASWSSMNNAATPATSTDFTLFWEAYDSRFDLSKAEGVKEPFRFGWVVEIDPYTPGARPKKRTALGRFKHEAAQSVLNASNRLVVYTGDDERFQYAYKYVSNGRYNAANRAANDTLLDEGVLYVAKFSDNGTGTWLPLDFATLNLLSPGKFRNQADVLIRAREAAAVLGATPMDRPEDIEAPRDANWQGNGKVYMVMTNNSNRTATGTTAPNAANPRASNISGHILEITEADNDMAATRFAWTIFLLAGNPSAAAGTNTSVVWNGVPTFQGPAFGAPDNIAFDSTGNLFIATDGTAPTTPTCNDQVLVTSTAGGFPRQVKRFLVGPAECEICGPLLSPDDTTFFCAVQHPGEDGAVVDRSATNSKLRRTSVWPTGSVPRPAVVAVRRTDGGRIGS</sequence>
<evidence type="ECO:0000313" key="1">
    <source>
        <dbReference type="EMBL" id="RJF81077.1"/>
    </source>
</evidence>
<gene>
    <name evidence="1" type="ORF">D3877_12690</name>
</gene>
<comment type="caution">
    <text evidence="1">The sequence shown here is derived from an EMBL/GenBank/DDBJ whole genome shotgun (WGS) entry which is preliminary data.</text>
</comment>
<dbReference type="SUPFAM" id="SSF63829">
    <property type="entry name" value="Calcium-dependent phosphotriesterase"/>
    <property type="match status" value="1"/>
</dbReference>
<dbReference type="PROSITE" id="PS51318">
    <property type="entry name" value="TAT"/>
    <property type="match status" value="1"/>
</dbReference>
<organism evidence="1 2">
    <name type="scientific">Azospirillum cavernae</name>
    <dbReference type="NCBI Taxonomy" id="2320860"/>
    <lineage>
        <taxon>Bacteria</taxon>
        <taxon>Pseudomonadati</taxon>
        <taxon>Pseudomonadota</taxon>
        <taxon>Alphaproteobacteria</taxon>
        <taxon>Rhodospirillales</taxon>
        <taxon>Azospirillaceae</taxon>
        <taxon>Azospirillum</taxon>
    </lineage>
</organism>
<dbReference type="InterPro" id="IPR006311">
    <property type="entry name" value="TAT_signal"/>
</dbReference>
<dbReference type="EMBL" id="QYUL01000002">
    <property type="protein sequence ID" value="RJF81077.1"/>
    <property type="molecule type" value="Genomic_DNA"/>
</dbReference>
<dbReference type="PANTHER" id="PTHR35399:SF2">
    <property type="entry name" value="DUF839 DOMAIN-CONTAINING PROTEIN"/>
    <property type="match status" value="1"/>
</dbReference>
<reference evidence="1 2" key="1">
    <citation type="submission" date="2018-09" db="EMBL/GenBank/DDBJ databases">
        <authorList>
            <person name="Zhu H."/>
        </authorList>
    </citation>
    <scope>NUCLEOTIDE SEQUENCE [LARGE SCALE GENOMIC DNA]</scope>
    <source>
        <strain evidence="1 2">K2W22B-5</strain>
    </source>
</reference>
<dbReference type="OrthoDB" id="9801383at2"/>
<dbReference type="Proteomes" id="UP000283458">
    <property type="component" value="Unassembled WGS sequence"/>
</dbReference>